<dbReference type="InterPro" id="IPR000408">
    <property type="entry name" value="Reg_chr_condens"/>
</dbReference>
<evidence type="ECO:0000313" key="4">
    <source>
        <dbReference type="EMBL" id="GAQ88334.1"/>
    </source>
</evidence>
<feature type="repeat" description="RCC1" evidence="2">
    <location>
        <begin position="136"/>
        <end position="187"/>
    </location>
</feature>
<dbReference type="EMBL" id="DF237368">
    <property type="protein sequence ID" value="GAQ88334.1"/>
    <property type="molecule type" value="Genomic_DNA"/>
</dbReference>
<dbReference type="PROSITE" id="PS00626">
    <property type="entry name" value="RCC1_2"/>
    <property type="match status" value="5"/>
</dbReference>
<sequence>MMDGGPKADGSMEVLWLSAGASHTVALLSGGVVASWGRAEDGQLGHGDAEEQTLPVIIGTLKDAEITAINCGADHTTAWTENKKMVYSWGWGDFGRLGHGNSSDLFVPHPIKALYGLRIRQIACGDCHCLAIVNDGEVRSWGRNQNGQLGLGHTEDRLVPQAVEAFQGKKVLMVAAGAEHTAAVTEDGKVYGWGWGRYGNLGLGDRNDRLVPEQAMSIGHEQATMVACGWRHTIVVAKSGAMYTFGWSKYGQLGHGNEEDQLVPHRVEALQEHTIRQIAGGWRHTVALDSDGRLYAWGWNKFGQVGAGDNVDHNLPALVKGMEHERVMSVACGWRHTACITEAGNVYTWGRGTSGQLGHGDNVDRSVPKRLEALSKDGQAARGLAFSKFNADAALATPAERYAIVPERPPVAFNHGGDTPACQGDCAADVPVAAKRPKIH</sequence>
<proteinExistence type="predicted"/>
<dbReference type="SUPFAM" id="SSF50985">
    <property type="entry name" value="RCC1/BLIP-II"/>
    <property type="match status" value="1"/>
</dbReference>
<keyword evidence="1" id="KW-0677">Repeat</keyword>
<gene>
    <name evidence="4" type="ORF">KFL_004190050</name>
</gene>
<name>A0A1Y1IBI5_KLENI</name>
<protein>
    <recommendedName>
        <fullName evidence="3">RCC1-like domain-containing protein</fullName>
    </recommendedName>
</protein>
<feature type="domain" description="RCC1-like" evidence="3">
    <location>
        <begin position="118"/>
        <end position="375"/>
    </location>
</feature>
<dbReference type="AlphaFoldDB" id="A0A1Y1IBI5"/>
<dbReference type="InterPro" id="IPR051210">
    <property type="entry name" value="Ub_ligase/GEF_domain"/>
</dbReference>
<reference evidence="4 5" key="1">
    <citation type="journal article" date="2014" name="Nat. Commun.">
        <title>Klebsormidium flaccidum genome reveals primary factors for plant terrestrial adaptation.</title>
        <authorList>
            <person name="Hori K."/>
            <person name="Maruyama F."/>
            <person name="Fujisawa T."/>
            <person name="Togashi T."/>
            <person name="Yamamoto N."/>
            <person name="Seo M."/>
            <person name="Sato S."/>
            <person name="Yamada T."/>
            <person name="Mori H."/>
            <person name="Tajima N."/>
            <person name="Moriyama T."/>
            <person name="Ikeuchi M."/>
            <person name="Watanabe M."/>
            <person name="Wada H."/>
            <person name="Kobayashi K."/>
            <person name="Saito M."/>
            <person name="Masuda T."/>
            <person name="Sasaki-Sekimoto Y."/>
            <person name="Mashiguchi K."/>
            <person name="Awai K."/>
            <person name="Shimojima M."/>
            <person name="Masuda S."/>
            <person name="Iwai M."/>
            <person name="Nobusawa T."/>
            <person name="Narise T."/>
            <person name="Kondo S."/>
            <person name="Saito H."/>
            <person name="Sato R."/>
            <person name="Murakawa M."/>
            <person name="Ihara Y."/>
            <person name="Oshima-Yamada Y."/>
            <person name="Ohtaka K."/>
            <person name="Satoh M."/>
            <person name="Sonobe K."/>
            <person name="Ishii M."/>
            <person name="Ohtani R."/>
            <person name="Kanamori-Sato M."/>
            <person name="Honoki R."/>
            <person name="Miyazaki D."/>
            <person name="Mochizuki H."/>
            <person name="Umetsu J."/>
            <person name="Higashi K."/>
            <person name="Shibata D."/>
            <person name="Kamiya Y."/>
            <person name="Sato N."/>
            <person name="Nakamura Y."/>
            <person name="Tabata S."/>
            <person name="Ida S."/>
            <person name="Kurokawa K."/>
            <person name="Ohta H."/>
        </authorList>
    </citation>
    <scope>NUCLEOTIDE SEQUENCE [LARGE SCALE GENOMIC DNA]</scope>
    <source>
        <strain evidence="4 5">NIES-2285</strain>
    </source>
</reference>
<dbReference type="Gene3D" id="2.130.10.30">
    <property type="entry name" value="Regulator of chromosome condensation 1/beta-lactamase-inhibitor protein II"/>
    <property type="match status" value="2"/>
</dbReference>
<dbReference type="Pfam" id="PF00415">
    <property type="entry name" value="RCC1"/>
    <property type="match status" value="1"/>
</dbReference>
<feature type="repeat" description="RCC1" evidence="2">
    <location>
        <begin position="292"/>
        <end position="343"/>
    </location>
</feature>
<evidence type="ECO:0000256" key="2">
    <source>
        <dbReference type="PROSITE-ProRule" id="PRU00235"/>
    </source>
</evidence>
<dbReference type="PANTHER" id="PTHR22870:SF360">
    <property type="entry name" value="ULTRAVIOLET-B RECEPTOR UVR8"/>
    <property type="match status" value="1"/>
</dbReference>
<feature type="repeat" description="RCC1" evidence="2">
    <location>
        <begin position="188"/>
        <end position="239"/>
    </location>
</feature>
<dbReference type="OrthoDB" id="8068875at2759"/>
<dbReference type="PRINTS" id="PR00633">
    <property type="entry name" value="RCCNDNSATION"/>
</dbReference>
<feature type="repeat" description="RCC1" evidence="2">
    <location>
        <begin position="344"/>
        <end position="397"/>
    </location>
</feature>
<dbReference type="Proteomes" id="UP000054558">
    <property type="component" value="Unassembled WGS sequence"/>
</dbReference>
<dbReference type="STRING" id="105231.A0A1Y1IBI5"/>
<dbReference type="PROSITE" id="PS50012">
    <property type="entry name" value="RCC1_3"/>
    <property type="match status" value="7"/>
</dbReference>
<dbReference type="Pfam" id="PF25390">
    <property type="entry name" value="WD40_RLD"/>
    <property type="match status" value="1"/>
</dbReference>
<feature type="repeat" description="RCC1" evidence="2">
    <location>
        <begin position="31"/>
        <end position="82"/>
    </location>
</feature>
<feature type="repeat" description="RCC1" evidence="2">
    <location>
        <begin position="240"/>
        <end position="291"/>
    </location>
</feature>
<dbReference type="InterPro" id="IPR009091">
    <property type="entry name" value="RCC1/BLIP-II"/>
</dbReference>
<evidence type="ECO:0000256" key="1">
    <source>
        <dbReference type="ARBA" id="ARBA00022737"/>
    </source>
</evidence>
<evidence type="ECO:0000259" key="3">
    <source>
        <dbReference type="Pfam" id="PF25390"/>
    </source>
</evidence>
<dbReference type="OMA" id="QAYSWGW"/>
<dbReference type="InterPro" id="IPR058923">
    <property type="entry name" value="RCC1-like_dom"/>
</dbReference>
<dbReference type="PANTHER" id="PTHR22870">
    <property type="entry name" value="REGULATOR OF CHROMOSOME CONDENSATION"/>
    <property type="match status" value="1"/>
</dbReference>
<organism evidence="4 5">
    <name type="scientific">Klebsormidium nitens</name>
    <name type="common">Green alga</name>
    <name type="synonym">Ulothrix nitens</name>
    <dbReference type="NCBI Taxonomy" id="105231"/>
    <lineage>
        <taxon>Eukaryota</taxon>
        <taxon>Viridiplantae</taxon>
        <taxon>Streptophyta</taxon>
        <taxon>Klebsormidiophyceae</taxon>
        <taxon>Klebsormidiales</taxon>
        <taxon>Klebsormidiaceae</taxon>
        <taxon>Klebsormidium</taxon>
    </lineage>
</organism>
<accession>A0A1Y1IBI5</accession>
<feature type="repeat" description="RCC1" evidence="2">
    <location>
        <begin position="84"/>
        <end position="135"/>
    </location>
</feature>
<keyword evidence="5" id="KW-1185">Reference proteome</keyword>
<evidence type="ECO:0000313" key="5">
    <source>
        <dbReference type="Proteomes" id="UP000054558"/>
    </source>
</evidence>